<accession>A0A438E514</accession>
<gene>
    <name evidence="1" type="primary">POLX_3581</name>
    <name evidence="1" type="ORF">CK203_079954</name>
</gene>
<sequence>MLKKILRKFEHLDCKTVSTPYDPSSQLKKNREHSVAQIEFAQIIGSLMYLMNCTRPDIAYVVHRLSQYTQSPNQDHRIVVLRVLKYLRGTINYGLCFNGFPSVLEGFNDAKWISDSDEMKSTSGYAFILGGNEVSWKSAKQTCITRSTMEVEFIALEKASSEAEWLRNLLADIPLWTRPASFVSMRCDSQAAIVKAKSKIFNENNRHIRQMHNVV</sequence>
<dbReference type="EMBL" id="QGNW01001393">
    <property type="protein sequence ID" value="RVW42816.1"/>
    <property type="molecule type" value="Genomic_DNA"/>
</dbReference>
<comment type="caution">
    <text evidence="1">The sequence shown here is derived from an EMBL/GenBank/DDBJ whole genome shotgun (WGS) entry which is preliminary data.</text>
</comment>
<dbReference type="PANTHER" id="PTHR11439">
    <property type="entry name" value="GAG-POL-RELATED RETROTRANSPOSON"/>
    <property type="match status" value="1"/>
</dbReference>
<dbReference type="Proteomes" id="UP000288805">
    <property type="component" value="Unassembled WGS sequence"/>
</dbReference>
<dbReference type="AlphaFoldDB" id="A0A438E514"/>
<reference evidence="1 2" key="1">
    <citation type="journal article" date="2018" name="PLoS Genet.">
        <title>Population sequencing reveals clonal diversity and ancestral inbreeding in the grapevine cultivar Chardonnay.</title>
        <authorList>
            <person name="Roach M.J."/>
            <person name="Johnson D.L."/>
            <person name="Bohlmann J."/>
            <person name="van Vuuren H.J."/>
            <person name="Jones S.J."/>
            <person name="Pretorius I.S."/>
            <person name="Schmidt S.A."/>
            <person name="Borneman A.R."/>
        </authorList>
    </citation>
    <scope>NUCLEOTIDE SEQUENCE [LARGE SCALE GENOMIC DNA]</scope>
    <source>
        <strain evidence="2">cv. Chardonnay</strain>
        <tissue evidence="1">Leaf</tissue>
    </source>
</reference>
<evidence type="ECO:0000313" key="2">
    <source>
        <dbReference type="Proteomes" id="UP000288805"/>
    </source>
</evidence>
<evidence type="ECO:0000313" key="1">
    <source>
        <dbReference type="EMBL" id="RVW42816.1"/>
    </source>
</evidence>
<dbReference type="CDD" id="cd09272">
    <property type="entry name" value="RNase_HI_RT_Ty1"/>
    <property type="match status" value="1"/>
</dbReference>
<proteinExistence type="predicted"/>
<protein>
    <submittedName>
        <fullName evidence="1">Retrovirus-related Pol polyprotein from transposon TNT 1-94</fullName>
    </submittedName>
</protein>
<dbReference type="PANTHER" id="PTHR11439:SF521">
    <property type="entry name" value="RNA-DIRECTED DNA POLYMERASE"/>
    <property type="match status" value="1"/>
</dbReference>
<name>A0A438E514_VITVI</name>
<organism evidence="1 2">
    <name type="scientific">Vitis vinifera</name>
    <name type="common">Grape</name>
    <dbReference type="NCBI Taxonomy" id="29760"/>
    <lineage>
        <taxon>Eukaryota</taxon>
        <taxon>Viridiplantae</taxon>
        <taxon>Streptophyta</taxon>
        <taxon>Embryophyta</taxon>
        <taxon>Tracheophyta</taxon>
        <taxon>Spermatophyta</taxon>
        <taxon>Magnoliopsida</taxon>
        <taxon>eudicotyledons</taxon>
        <taxon>Gunneridae</taxon>
        <taxon>Pentapetalae</taxon>
        <taxon>rosids</taxon>
        <taxon>Vitales</taxon>
        <taxon>Vitaceae</taxon>
        <taxon>Viteae</taxon>
        <taxon>Vitis</taxon>
    </lineage>
</organism>